<evidence type="ECO:0000256" key="1">
    <source>
        <dbReference type="SAM" id="Coils"/>
    </source>
</evidence>
<evidence type="ECO:0000313" key="4">
    <source>
        <dbReference type="Proteomes" id="UP000237246"/>
    </source>
</evidence>
<proteinExistence type="predicted"/>
<dbReference type="PANTHER" id="PTHR22545:SF0">
    <property type="entry name" value="CENTROSOMAL PROTEIN OF 95 KDA"/>
    <property type="match status" value="1"/>
</dbReference>
<feature type="coiled-coil region" evidence="1">
    <location>
        <begin position="276"/>
        <end position="307"/>
    </location>
</feature>
<comment type="caution">
    <text evidence="3">The sequence shown here is derived from an EMBL/GenBank/DDBJ whole genome shotgun (WGS) entry which is preliminary data.</text>
</comment>
<feature type="compositionally biased region" description="Low complexity" evidence="2">
    <location>
        <begin position="45"/>
        <end position="66"/>
    </location>
</feature>
<dbReference type="GO" id="GO:0005813">
    <property type="term" value="C:centrosome"/>
    <property type="evidence" value="ECO:0007669"/>
    <property type="project" value="InterPro"/>
</dbReference>
<dbReference type="PANTHER" id="PTHR22545">
    <property type="entry name" value="CENTROSOMAL PROTEIN OF 95 KDA"/>
    <property type="match status" value="1"/>
</dbReference>
<name>A0A2P4SKD6_BAMTH</name>
<evidence type="ECO:0000256" key="2">
    <source>
        <dbReference type="SAM" id="MobiDB-lite"/>
    </source>
</evidence>
<feature type="compositionally biased region" description="Basic and acidic residues" evidence="2">
    <location>
        <begin position="26"/>
        <end position="41"/>
    </location>
</feature>
<protein>
    <submittedName>
        <fullName evidence="3">Uncharacterized protein</fullName>
    </submittedName>
</protein>
<dbReference type="OrthoDB" id="545730at2759"/>
<dbReference type="AlphaFoldDB" id="A0A2P4SKD6"/>
<organism evidence="3 4">
    <name type="scientific">Bambusicola thoracicus</name>
    <name type="common">Chinese bamboo-partridge</name>
    <name type="synonym">Perdix thoracica</name>
    <dbReference type="NCBI Taxonomy" id="9083"/>
    <lineage>
        <taxon>Eukaryota</taxon>
        <taxon>Metazoa</taxon>
        <taxon>Chordata</taxon>
        <taxon>Craniata</taxon>
        <taxon>Vertebrata</taxon>
        <taxon>Euteleostomi</taxon>
        <taxon>Archelosauria</taxon>
        <taxon>Archosauria</taxon>
        <taxon>Dinosauria</taxon>
        <taxon>Saurischia</taxon>
        <taxon>Theropoda</taxon>
        <taxon>Coelurosauria</taxon>
        <taxon>Aves</taxon>
        <taxon>Neognathae</taxon>
        <taxon>Galloanserae</taxon>
        <taxon>Galliformes</taxon>
        <taxon>Phasianidae</taxon>
        <taxon>Perdicinae</taxon>
        <taxon>Bambusicola</taxon>
    </lineage>
</organism>
<feature type="region of interest" description="Disordered" evidence="2">
    <location>
        <begin position="1"/>
        <end position="78"/>
    </location>
</feature>
<evidence type="ECO:0000313" key="3">
    <source>
        <dbReference type="EMBL" id="POI24560.1"/>
    </source>
</evidence>
<gene>
    <name evidence="3" type="ORF">CIB84_011690</name>
</gene>
<sequence length="335" mass="40467">MLKSALGGHTREEVTDEDNMSQHSDSVMDYRRRKAERDIPHLKYPSRTRSLSPSSPSSQHQRSSESGDILCSSGKGQVKKIRNKLQKEKDERTQAAKRVAEAYENELRIYEAQERLRLSKLREEVKELVQQALKKHELLVAIIKKDRDHNKRLQEFKQRIYRQKWTQNKVREKRQQVVRARKYYEDYRVQLRAKMMRARTREERIFKNLFEEGLEIQKQRLRDLRAYAQEMRAEQRREHQNELESMENYYRDQFSMLAEALAQERQEIQTREKAQTQMLQKTKRELRSKMEKEIQQLQTAIMQNDDETFFQELEADRLRSRLQMASFQYNKSGFS</sequence>
<keyword evidence="1" id="KW-0175">Coiled coil</keyword>
<keyword evidence="4" id="KW-1185">Reference proteome</keyword>
<dbReference type="GO" id="GO:0000922">
    <property type="term" value="C:spindle pole"/>
    <property type="evidence" value="ECO:0007669"/>
    <property type="project" value="InterPro"/>
</dbReference>
<accession>A0A2P4SKD6</accession>
<dbReference type="EMBL" id="PPHD01040261">
    <property type="protein sequence ID" value="POI24560.1"/>
    <property type="molecule type" value="Genomic_DNA"/>
</dbReference>
<reference evidence="3 4" key="1">
    <citation type="submission" date="2018-01" db="EMBL/GenBank/DDBJ databases">
        <title>Comparison of the Chinese Bamboo Partridge and Red Junglefowl genome sequences highlights the importance of demography in genome evolution.</title>
        <authorList>
            <person name="Tiley G.P."/>
            <person name="Kimball R.T."/>
            <person name="Braun E.L."/>
            <person name="Burleigh J.G."/>
        </authorList>
    </citation>
    <scope>NUCLEOTIDE SEQUENCE [LARGE SCALE GENOMIC DNA]</scope>
    <source>
        <strain evidence="3">RTK389</strain>
        <tissue evidence="3">Blood</tissue>
    </source>
</reference>
<dbReference type="Proteomes" id="UP000237246">
    <property type="component" value="Unassembled WGS sequence"/>
</dbReference>
<dbReference type="InterPro" id="IPR026619">
    <property type="entry name" value="CEP95"/>
</dbReference>
<feature type="coiled-coil region" evidence="1">
    <location>
        <begin position="78"/>
        <end position="138"/>
    </location>
</feature>